<accession>A0A1X2H8U9</accession>
<dbReference type="PANTHER" id="PTHR12911">
    <property type="entry name" value="SAD1/UNC-84-LIKE PROTEIN-RELATED"/>
    <property type="match status" value="1"/>
</dbReference>
<feature type="compositionally biased region" description="Polar residues" evidence="5">
    <location>
        <begin position="44"/>
        <end position="53"/>
    </location>
</feature>
<evidence type="ECO:0000256" key="4">
    <source>
        <dbReference type="ARBA" id="ARBA00023136"/>
    </source>
</evidence>
<dbReference type="PANTHER" id="PTHR12911:SF8">
    <property type="entry name" value="KLAROID PROTEIN-RELATED"/>
    <property type="match status" value="1"/>
</dbReference>
<gene>
    <name evidence="8" type="ORF">BCR43DRAFT_494927</name>
</gene>
<organism evidence="8 9">
    <name type="scientific">Syncephalastrum racemosum</name>
    <name type="common">Filamentous fungus</name>
    <dbReference type="NCBI Taxonomy" id="13706"/>
    <lineage>
        <taxon>Eukaryota</taxon>
        <taxon>Fungi</taxon>
        <taxon>Fungi incertae sedis</taxon>
        <taxon>Mucoromycota</taxon>
        <taxon>Mucoromycotina</taxon>
        <taxon>Mucoromycetes</taxon>
        <taxon>Mucorales</taxon>
        <taxon>Syncephalastraceae</taxon>
        <taxon>Syncephalastrum</taxon>
    </lineage>
</organism>
<dbReference type="AlphaFoldDB" id="A0A1X2H8U9"/>
<evidence type="ECO:0000313" key="9">
    <source>
        <dbReference type="Proteomes" id="UP000242180"/>
    </source>
</evidence>
<dbReference type="STRING" id="13706.A0A1X2H8U9"/>
<dbReference type="InterPro" id="IPR045119">
    <property type="entry name" value="SUN1-5"/>
</dbReference>
<dbReference type="InterPro" id="IPR012919">
    <property type="entry name" value="SUN_dom"/>
</dbReference>
<dbReference type="PROSITE" id="PS51469">
    <property type="entry name" value="SUN"/>
    <property type="match status" value="1"/>
</dbReference>
<dbReference type="GO" id="GO:0016020">
    <property type="term" value="C:membrane"/>
    <property type="evidence" value="ECO:0007669"/>
    <property type="project" value="UniProtKB-SubCell"/>
</dbReference>
<comment type="subcellular location">
    <subcellularLocation>
        <location evidence="1">Membrane</location>
    </subcellularLocation>
</comment>
<comment type="caution">
    <text evidence="8">The sequence shown here is derived from an EMBL/GenBank/DDBJ whole genome shotgun (WGS) entry which is preliminary data.</text>
</comment>
<feature type="compositionally biased region" description="Basic and acidic residues" evidence="5">
    <location>
        <begin position="31"/>
        <end position="43"/>
    </location>
</feature>
<evidence type="ECO:0000313" key="8">
    <source>
        <dbReference type="EMBL" id="ORY94981.1"/>
    </source>
</evidence>
<feature type="region of interest" description="Disordered" evidence="5">
    <location>
        <begin position="1"/>
        <end position="91"/>
    </location>
</feature>
<reference evidence="8 9" key="1">
    <citation type="submission" date="2016-07" db="EMBL/GenBank/DDBJ databases">
        <title>Pervasive Adenine N6-methylation of Active Genes in Fungi.</title>
        <authorList>
            <consortium name="DOE Joint Genome Institute"/>
            <person name="Mondo S.J."/>
            <person name="Dannebaum R.O."/>
            <person name="Kuo R.C."/>
            <person name="Labutti K."/>
            <person name="Haridas S."/>
            <person name="Kuo A."/>
            <person name="Salamov A."/>
            <person name="Ahrendt S.R."/>
            <person name="Lipzen A."/>
            <person name="Sullivan W."/>
            <person name="Andreopoulos W.B."/>
            <person name="Clum A."/>
            <person name="Lindquist E."/>
            <person name="Daum C."/>
            <person name="Ramamoorthy G.K."/>
            <person name="Gryganskyi A."/>
            <person name="Culley D."/>
            <person name="Magnuson J.K."/>
            <person name="James T.Y."/>
            <person name="O'Malley M.A."/>
            <person name="Stajich J.E."/>
            <person name="Spatafora J.W."/>
            <person name="Visel A."/>
            <person name="Grigoriev I.V."/>
        </authorList>
    </citation>
    <scope>NUCLEOTIDE SEQUENCE [LARGE SCALE GENOMIC DNA]</scope>
    <source>
        <strain evidence="8 9">NRRL 2496</strain>
    </source>
</reference>
<feature type="transmembrane region" description="Helical" evidence="6">
    <location>
        <begin position="165"/>
        <end position="181"/>
    </location>
</feature>
<proteinExistence type="predicted"/>
<keyword evidence="9" id="KW-1185">Reference proteome</keyword>
<feature type="region of interest" description="Disordered" evidence="5">
    <location>
        <begin position="278"/>
        <end position="297"/>
    </location>
</feature>
<keyword evidence="4 6" id="KW-0472">Membrane</keyword>
<evidence type="ECO:0000259" key="7">
    <source>
        <dbReference type="PROSITE" id="PS51469"/>
    </source>
</evidence>
<dbReference type="EMBL" id="MCGN01000007">
    <property type="protein sequence ID" value="ORY94981.1"/>
    <property type="molecule type" value="Genomic_DNA"/>
</dbReference>
<dbReference type="Gene3D" id="2.60.120.260">
    <property type="entry name" value="Galactose-binding domain-like"/>
    <property type="match status" value="1"/>
</dbReference>
<sequence length="562" mass="63987">MADSPHRRKLYSPRRTESNSSYRLRSPSNRQTRDRSFDLDRFNSSDFRTTDPSSLLEDAFARSDRIRQQSSLPPSPVLGRRSPLSSIHDFHPDEKEREFDDDVASVHSDESDLAIFDELNRVAALSPADEFFERALKNDTQKQSEDSYHRQEGIMWPMLVPYGERLYYATAYVIFLVLFSVKEVAYSMVFLVDMMFCFIVANPVFFFLRSIGLCPDKQYVNPFRMSRKHSGPLSPLSPFLVLACCAYVWIIWTVSSSEWFQAIQSNVPSLTHLGGGHTSTAISQPSSTVTDVSLKRPREQHPEDIWQEMLRHNQKAFEDMVGRIVDKFVMDTFDKKKDTFAEWIEAEVTRQRQMGSVGRKEGHMDLEPLVQAAIQKLSSDTLAQPDFALATRGSRVIPSLTSKTFVPGADNWMQHILRNAFSMGPPTTSPLIALMPDTNVGNCWPMQGQNGSLGILLSEPAYIHGFTVEHVGKELLTDRRTAPKEISIHGLSHYEHGLFSDTYKRVLLGKATYNVTSDLNIQTFPLYSQRASRFMGVQVQIESNWGNPDYTCLYRIRIHGSP</sequence>
<keyword evidence="2 6" id="KW-0812">Transmembrane</keyword>
<feature type="transmembrane region" description="Helical" evidence="6">
    <location>
        <begin position="233"/>
        <end position="252"/>
    </location>
</feature>
<dbReference type="OrthoDB" id="342281at2759"/>
<feature type="transmembrane region" description="Helical" evidence="6">
    <location>
        <begin position="187"/>
        <end position="208"/>
    </location>
</feature>
<name>A0A1X2H8U9_SYNRA</name>
<dbReference type="Proteomes" id="UP000242180">
    <property type="component" value="Unassembled WGS sequence"/>
</dbReference>
<dbReference type="GO" id="GO:0043495">
    <property type="term" value="F:protein-membrane adaptor activity"/>
    <property type="evidence" value="ECO:0007669"/>
    <property type="project" value="TreeGrafter"/>
</dbReference>
<dbReference type="Pfam" id="PF07738">
    <property type="entry name" value="Sad1_UNC"/>
    <property type="match status" value="1"/>
</dbReference>
<feature type="compositionally biased region" description="Basic residues" evidence="5">
    <location>
        <begin position="1"/>
        <end position="12"/>
    </location>
</feature>
<evidence type="ECO:0000256" key="6">
    <source>
        <dbReference type="SAM" id="Phobius"/>
    </source>
</evidence>
<evidence type="ECO:0000256" key="1">
    <source>
        <dbReference type="ARBA" id="ARBA00004370"/>
    </source>
</evidence>
<feature type="compositionally biased region" description="Polar residues" evidence="5">
    <location>
        <begin position="278"/>
        <end position="291"/>
    </location>
</feature>
<feature type="domain" description="SUN" evidence="7">
    <location>
        <begin position="393"/>
        <end position="562"/>
    </location>
</feature>
<dbReference type="GO" id="GO:0005635">
    <property type="term" value="C:nuclear envelope"/>
    <property type="evidence" value="ECO:0007669"/>
    <property type="project" value="TreeGrafter"/>
</dbReference>
<evidence type="ECO:0000256" key="3">
    <source>
        <dbReference type="ARBA" id="ARBA00022989"/>
    </source>
</evidence>
<keyword evidence="3 6" id="KW-1133">Transmembrane helix</keyword>
<evidence type="ECO:0000256" key="2">
    <source>
        <dbReference type="ARBA" id="ARBA00022692"/>
    </source>
</evidence>
<evidence type="ECO:0000256" key="5">
    <source>
        <dbReference type="SAM" id="MobiDB-lite"/>
    </source>
</evidence>
<dbReference type="InParanoid" id="A0A1X2H8U9"/>
<protein>
    <submittedName>
        <fullName evidence="8">UNC-like C-terminal-domain-containing protein</fullName>
    </submittedName>
</protein>
<feature type="compositionally biased region" description="Polar residues" evidence="5">
    <location>
        <begin position="18"/>
        <end position="30"/>
    </location>
</feature>